<name>A0A0E9N7X9_SAICN</name>
<evidence type="ECO:0000256" key="7">
    <source>
        <dbReference type="SAM" id="MobiDB-lite"/>
    </source>
</evidence>
<gene>
    <name evidence="8" type="ORF">G7K_0139-t1</name>
</gene>
<feature type="repeat" description="WD" evidence="6">
    <location>
        <begin position="275"/>
        <end position="302"/>
    </location>
</feature>
<dbReference type="InterPro" id="IPR051865">
    <property type="entry name" value="WD-repeat_CDT2_adapter"/>
</dbReference>
<organism evidence="8 9">
    <name type="scientific">Saitoella complicata (strain BCRC 22490 / CBS 7301 / JCM 7358 / NBRC 10748 / NRRL Y-17804)</name>
    <dbReference type="NCBI Taxonomy" id="698492"/>
    <lineage>
        <taxon>Eukaryota</taxon>
        <taxon>Fungi</taxon>
        <taxon>Dikarya</taxon>
        <taxon>Ascomycota</taxon>
        <taxon>Taphrinomycotina</taxon>
        <taxon>Taphrinomycotina incertae sedis</taxon>
        <taxon>Saitoella</taxon>
    </lineage>
</organism>
<dbReference type="InterPro" id="IPR019775">
    <property type="entry name" value="WD40_repeat_CS"/>
</dbReference>
<dbReference type="EMBL" id="BACD03000001">
    <property type="protein sequence ID" value="GAO45893.1"/>
    <property type="molecule type" value="Genomic_DNA"/>
</dbReference>
<feature type="repeat" description="WD" evidence="6">
    <location>
        <begin position="411"/>
        <end position="442"/>
    </location>
</feature>
<keyword evidence="4" id="KW-0833">Ubl conjugation pathway</keyword>
<feature type="repeat" description="WD" evidence="6">
    <location>
        <begin position="201"/>
        <end position="236"/>
    </location>
</feature>
<dbReference type="PANTHER" id="PTHR22852:SF0">
    <property type="entry name" value="DENTICLELESS PROTEIN HOMOLOG"/>
    <property type="match status" value="1"/>
</dbReference>
<dbReference type="GO" id="GO:0043161">
    <property type="term" value="P:proteasome-mediated ubiquitin-dependent protein catabolic process"/>
    <property type="evidence" value="ECO:0007669"/>
    <property type="project" value="TreeGrafter"/>
</dbReference>
<comment type="pathway">
    <text evidence="1">Protein modification; protein ubiquitination.</text>
</comment>
<dbReference type="PANTHER" id="PTHR22852">
    <property type="entry name" value="LETHAL 2 DENTICLELESS PROTEIN RETINOIC ACID-REGULATED NUCLEAR MATRIX-ASSOCIATED PROTEIN"/>
    <property type="match status" value="1"/>
</dbReference>
<evidence type="ECO:0000256" key="5">
    <source>
        <dbReference type="ARBA" id="ARBA00038344"/>
    </source>
</evidence>
<dbReference type="GO" id="GO:0005634">
    <property type="term" value="C:nucleus"/>
    <property type="evidence" value="ECO:0007669"/>
    <property type="project" value="TreeGrafter"/>
</dbReference>
<sequence>MMDSSPVRPVKHPLDDITNRLPITPDHSPLAHVNGVKRQRLSPGDRPAKPVFAPVDAACNVVGRRRKARVGLEFGRSLGVNEGRFDLSAPLRTAALNYYSTPDWTHHIHAQENENDHSIPFAVSSCNTNSLVAIADETGSVRLLDTDPSRNFREPVLHLQLHNNAIFDLSWSADDALLATASGDQTSAVFDVQRQVCVAGLMGHTATVKQILFNPTNPALLSTCSRDGNIHLWDLRCTAASNGGTAFQKPVNSVLTAHATPQQRASKKKLPPTSITSLAYLPNGNVVSASESNSCLKVWDVRRLHPRTPIITTPAPASQSRPYGITSMNMAPNGQMLYALSRDGALYRYDTSFMVRGPIDAGWRCDGLAVRSYFVKSQISRDGNYVACGSSDNNVVLFPTAGNGSAGVTLKGGHLKEVTSVAFSGVDNTLMSVSDDMVCRLWREGLQGEAGGLRNAEEGARWGWGWST</sequence>
<dbReference type="OMA" id="DSRVHTY"/>
<feature type="repeat" description="WD" evidence="6">
    <location>
        <begin position="159"/>
        <end position="193"/>
    </location>
</feature>
<evidence type="ECO:0000313" key="8">
    <source>
        <dbReference type="EMBL" id="GAO45893.1"/>
    </source>
</evidence>
<accession>A0A0E9N7X9</accession>
<evidence type="ECO:0000256" key="6">
    <source>
        <dbReference type="PROSITE-ProRule" id="PRU00221"/>
    </source>
</evidence>
<dbReference type="OrthoDB" id="2096344at2759"/>
<reference evidence="8 9" key="1">
    <citation type="journal article" date="2011" name="J. Gen. Appl. Microbiol.">
        <title>Draft genome sequencing of the enigmatic yeast Saitoella complicata.</title>
        <authorList>
            <person name="Nishida H."/>
            <person name="Hamamoto M."/>
            <person name="Sugiyama J."/>
        </authorList>
    </citation>
    <scope>NUCLEOTIDE SEQUENCE [LARGE SCALE GENOMIC DNA]</scope>
    <source>
        <strain evidence="8 9">NRRL Y-17804</strain>
    </source>
</reference>
<comment type="caution">
    <text evidence="8">The sequence shown here is derived from an EMBL/GenBank/DDBJ whole genome shotgun (WGS) entry which is preliminary data.</text>
</comment>
<dbReference type="SUPFAM" id="SSF50978">
    <property type="entry name" value="WD40 repeat-like"/>
    <property type="match status" value="1"/>
</dbReference>
<dbReference type="PROSITE" id="PS50082">
    <property type="entry name" value="WD_REPEATS_2"/>
    <property type="match status" value="4"/>
</dbReference>
<protein>
    <submittedName>
        <fullName evidence="8">Uncharacterized protein</fullName>
    </submittedName>
</protein>
<evidence type="ECO:0000256" key="1">
    <source>
        <dbReference type="ARBA" id="ARBA00004906"/>
    </source>
</evidence>
<feature type="region of interest" description="Disordered" evidence="7">
    <location>
        <begin position="1"/>
        <end position="32"/>
    </location>
</feature>
<dbReference type="PROSITE" id="PS00678">
    <property type="entry name" value="WD_REPEATS_1"/>
    <property type="match status" value="2"/>
</dbReference>
<keyword evidence="9" id="KW-1185">Reference proteome</keyword>
<keyword evidence="2 6" id="KW-0853">WD repeat</keyword>
<dbReference type="RefSeq" id="XP_019025547.1">
    <property type="nucleotide sequence ID" value="XM_019168333.1"/>
</dbReference>
<comment type="similarity">
    <text evidence="5">Belongs to the WD repeat cdt2 family.</text>
</comment>
<dbReference type="AlphaFoldDB" id="A0A0E9N7X9"/>
<evidence type="ECO:0000256" key="3">
    <source>
        <dbReference type="ARBA" id="ARBA00022737"/>
    </source>
</evidence>
<evidence type="ECO:0000313" key="9">
    <source>
        <dbReference type="Proteomes" id="UP000033140"/>
    </source>
</evidence>
<dbReference type="InterPro" id="IPR015943">
    <property type="entry name" value="WD40/YVTN_repeat-like_dom_sf"/>
</dbReference>
<dbReference type="STRING" id="698492.A0A0E9N7X9"/>
<dbReference type="Gene3D" id="2.130.10.10">
    <property type="entry name" value="YVTN repeat-like/Quinoprotein amine dehydrogenase"/>
    <property type="match status" value="2"/>
</dbReference>
<dbReference type="PROSITE" id="PS50294">
    <property type="entry name" value="WD_REPEATS_REGION"/>
    <property type="match status" value="1"/>
</dbReference>
<dbReference type="SMART" id="SM00320">
    <property type="entry name" value="WD40"/>
    <property type="match status" value="6"/>
</dbReference>
<evidence type="ECO:0000256" key="4">
    <source>
        <dbReference type="ARBA" id="ARBA00022786"/>
    </source>
</evidence>
<dbReference type="InterPro" id="IPR036322">
    <property type="entry name" value="WD40_repeat_dom_sf"/>
</dbReference>
<proteinExistence type="inferred from homology"/>
<keyword evidence="3" id="KW-0677">Repeat</keyword>
<dbReference type="Proteomes" id="UP000033140">
    <property type="component" value="Unassembled WGS sequence"/>
</dbReference>
<reference evidence="8 9" key="2">
    <citation type="journal article" date="2014" name="J. Gen. Appl. Microbiol.">
        <title>The early diverging ascomycetous budding yeast Saitoella complicata has three histone deacetylases belonging to the Clr6, Hos2, and Rpd3 lineages.</title>
        <authorList>
            <person name="Nishida H."/>
            <person name="Matsumoto T."/>
            <person name="Kondo S."/>
            <person name="Hamamoto M."/>
            <person name="Yoshikawa H."/>
        </authorList>
    </citation>
    <scope>NUCLEOTIDE SEQUENCE [LARGE SCALE GENOMIC DNA]</scope>
    <source>
        <strain evidence="8 9">NRRL Y-17804</strain>
    </source>
</reference>
<dbReference type="GO" id="GO:0030674">
    <property type="term" value="F:protein-macromolecule adaptor activity"/>
    <property type="evidence" value="ECO:0007669"/>
    <property type="project" value="TreeGrafter"/>
</dbReference>
<reference evidence="8 9" key="3">
    <citation type="journal article" date="2015" name="Genome Announc.">
        <title>Draft Genome Sequence of the Archiascomycetous Yeast Saitoella complicata.</title>
        <authorList>
            <person name="Yamauchi K."/>
            <person name="Kondo S."/>
            <person name="Hamamoto M."/>
            <person name="Takahashi Y."/>
            <person name="Ogura Y."/>
            <person name="Hayashi T."/>
            <person name="Nishida H."/>
        </authorList>
    </citation>
    <scope>NUCLEOTIDE SEQUENCE [LARGE SCALE GENOMIC DNA]</scope>
    <source>
        <strain evidence="8 9">NRRL Y-17804</strain>
    </source>
</reference>
<evidence type="ECO:0000256" key="2">
    <source>
        <dbReference type="ARBA" id="ARBA00022574"/>
    </source>
</evidence>
<dbReference type="Pfam" id="PF00400">
    <property type="entry name" value="WD40"/>
    <property type="match status" value="4"/>
</dbReference>
<dbReference type="InterPro" id="IPR001680">
    <property type="entry name" value="WD40_rpt"/>
</dbReference>